<gene>
    <name evidence="1" type="ORF">V6N12_074688</name>
</gene>
<evidence type="ECO:0000313" key="2">
    <source>
        <dbReference type="Proteomes" id="UP001472677"/>
    </source>
</evidence>
<reference evidence="1 2" key="1">
    <citation type="journal article" date="2024" name="G3 (Bethesda)">
        <title>Genome assembly of Hibiscus sabdariffa L. provides insights into metabolisms of medicinal natural products.</title>
        <authorList>
            <person name="Kim T."/>
        </authorList>
    </citation>
    <scope>NUCLEOTIDE SEQUENCE [LARGE SCALE GENOMIC DNA]</scope>
    <source>
        <strain evidence="1">TK-2024</strain>
        <tissue evidence="1">Old leaves</tissue>
    </source>
</reference>
<sequence>MGVSNEEKLTAKCVNGNEEINQKVIDVGHVENVVDINIEGSQRVVSDEIVEKIDTGACEIEIGPIGVSSHLSEPVAKNMDKNEYNVGNKDKA</sequence>
<evidence type="ECO:0000313" key="1">
    <source>
        <dbReference type="EMBL" id="KAK8512003.1"/>
    </source>
</evidence>
<name>A0ABR2BY87_9ROSI</name>
<comment type="caution">
    <text evidence="1">The sequence shown here is derived from an EMBL/GenBank/DDBJ whole genome shotgun (WGS) entry which is preliminary data.</text>
</comment>
<proteinExistence type="predicted"/>
<protein>
    <submittedName>
        <fullName evidence="1">Uncharacterized protein</fullName>
    </submittedName>
</protein>
<keyword evidence="2" id="KW-1185">Reference proteome</keyword>
<dbReference type="Proteomes" id="UP001472677">
    <property type="component" value="Unassembled WGS sequence"/>
</dbReference>
<accession>A0ABR2BY87</accession>
<dbReference type="EMBL" id="JBBPBM010000076">
    <property type="protein sequence ID" value="KAK8512003.1"/>
    <property type="molecule type" value="Genomic_DNA"/>
</dbReference>
<organism evidence="1 2">
    <name type="scientific">Hibiscus sabdariffa</name>
    <name type="common">roselle</name>
    <dbReference type="NCBI Taxonomy" id="183260"/>
    <lineage>
        <taxon>Eukaryota</taxon>
        <taxon>Viridiplantae</taxon>
        <taxon>Streptophyta</taxon>
        <taxon>Embryophyta</taxon>
        <taxon>Tracheophyta</taxon>
        <taxon>Spermatophyta</taxon>
        <taxon>Magnoliopsida</taxon>
        <taxon>eudicotyledons</taxon>
        <taxon>Gunneridae</taxon>
        <taxon>Pentapetalae</taxon>
        <taxon>rosids</taxon>
        <taxon>malvids</taxon>
        <taxon>Malvales</taxon>
        <taxon>Malvaceae</taxon>
        <taxon>Malvoideae</taxon>
        <taxon>Hibiscus</taxon>
    </lineage>
</organism>